<evidence type="ECO:0000313" key="5">
    <source>
        <dbReference type="Proteomes" id="UP001497525"/>
    </source>
</evidence>
<feature type="domain" description="SHSP" evidence="2">
    <location>
        <begin position="38"/>
        <end position="114"/>
    </location>
</feature>
<dbReference type="EMBL" id="CAXLJL010000281">
    <property type="protein sequence ID" value="CAL5136057.1"/>
    <property type="molecule type" value="Genomic_DNA"/>
</dbReference>
<dbReference type="InterPro" id="IPR002068">
    <property type="entry name" value="A-crystallin/Hsp20_dom"/>
</dbReference>
<organism evidence="3 5">
    <name type="scientific">Calicophoron daubneyi</name>
    <name type="common">Rumen fluke</name>
    <name type="synonym">Paramphistomum daubneyi</name>
    <dbReference type="NCBI Taxonomy" id="300641"/>
    <lineage>
        <taxon>Eukaryota</taxon>
        <taxon>Metazoa</taxon>
        <taxon>Spiralia</taxon>
        <taxon>Lophotrochozoa</taxon>
        <taxon>Platyhelminthes</taxon>
        <taxon>Trematoda</taxon>
        <taxon>Digenea</taxon>
        <taxon>Plagiorchiida</taxon>
        <taxon>Pronocephalata</taxon>
        <taxon>Paramphistomoidea</taxon>
        <taxon>Paramphistomidae</taxon>
        <taxon>Calicophoron</taxon>
    </lineage>
</organism>
<proteinExistence type="predicted"/>
<dbReference type="InterPro" id="IPR008978">
    <property type="entry name" value="HSP20-like_chaperone"/>
</dbReference>
<dbReference type="EMBL" id="CAXLJL010000136">
    <property type="protein sequence ID" value="CAL5132804.1"/>
    <property type="molecule type" value="Genomic_DNA"/>
</dbReference>
<dbReference type="SUPFAM" id="SSF49764">
    <property type="entry name" value="HSP20-like chaperones"/>
    <property type="match status" value="1"/>
</dbReference>
<dbReference type="CDD" id="cd06464">
    <property type="entry name" value="ACD_sHsps-like"/>
    <property type="match status" value="1"/>
</dbReference>
<comment type="caution">
    <text evidence="3">The sequence shown here is derived from an EMBL/GenBank/DDBJ whole genome shotgun (WGS) entry which is preliminary data.</text>
</comment>
<dbReference type="AlphaFoldDB" id="A0AAV2T6M8"/>
<sequence>MADNFSRGQQSGTGSRSASPVSQAITLRQTNSALSINGDRFRVAIPVDPGFPDDCIDVQTTANQIQVKARLETRNDSATNKSVQVREFSTSYAVPRKIDPQSVSKHVENNVMIVEGCMVRES</sequence>
<evidence type="ECO:0000256" key="1">
    <source>
        <dbReference type="SAM" id="MobiDB-lite"/>
    </source>
</evidence>
<gene>
    <name evidence="4" type="ORF">CDAUBV1_LOCUS10149</name>
    <name evidence="3" type="ORF">CDAUBV1_LOCUS5642</name>
</gene>
<dbReference type="Proteomes" id="UP001497525">
    <property type="component" value="Unassembled WGS sequence"/>
</dbReference>
<reference evidence="3" key="1">
    <citation type="submission" date="2024-06" db="EMBL/GenBank/DDBJ databases">
        <authorList>
            <person name="Liu X."/>
            <person name="Lenzi L."/>
            <person name="Haldenby T S."/>
            <person name="Uol C."/>
        </authorList>
    </citation>
    <scope>NUCLEOTIDE SEQUENCE</scope>
</reference>
<protein>
    <recommendedName>
        <fullName evidence="2">SHSP domain-containing protein</fullName>
    </recommendedName>
</protein>
<feature type="region of interest" description="Disordered" evidence="1">
    <location>
        <begin position="1"/>
        <end position="23"/>
    </location>
</feature>
<evidence type="ECO:0000313" key="4">
    <source>
        <dbReference type="EMBL" id="CAL5136057.1"/>
    </source>
</evidence>
<evidence type="ECO:0000313" key="3">
    <source>
        <dbReference type="EMBL" id="CAL5132804.1"/>
    </source>
</evidence>
<name>A0AAV2T6M8_CALDB</name>
<evidence type="ECO:0000259" key="2">
    <source>
        <dbReference type="Pfam" id="PF00011"/>
    </source>
</evidence>
<accession>A0AAV2T6M8</accession>
<feature type="compositionally biased region" description="Low complexity" evidence="1">
    <location>
        <begin position="1"/>
        <end position="19"/>
    </location>
</feature>
<dbReference type="Pfam" id="PF00011">
    <property type="entry name" value="HSP20"/>
    <property type="match status" value="1"/>
</dbReference>
<dbReference type="Gene3D" id="2.60.40.790">
    <property type="match status" value="1"/>
</dbReference>